<dbReference type="InterPro" id="IPR036866">
    <property type="entry name" value="RibonucZ/Hydroxyglut_hydro"/>
</dbReference>
<organism evidence="4 5">
    <name type="scientific">Bremerella volcania</name>
    <dbReference type="NCBI Taxonomy" id="2527984"/>
    <lineage>
        <taxon>Bacteria</taxon>
        <taxon>Pseudomonadati</taxon>
        <taxon>Planctomycetota</taxon>
        <taxon>Planctomycetia</taxon>
        <taxon>Pirellulales</taxon>
        <taxon>Pirellulaceae</taxon>
        <taxon>Bremerella</taxon>
    </lineage>
</organism>
<dbReference type="Gene3D" id="3.60.15.10">
    <property type="entry name" value="Ribonuclease Z/Hydroxyacylglutathione hydrolase-like"/>
    <property type="match status" value="1"/>
</dbReference>
<dbReference type="InterPro" id="IPR022877">
    <property type="entry name" value="UPF0173"/>
</dbReference>
<sequence length="268" mass="28852">MIADVRYGGGCELTKMITGETPLCLNYPREKPSMALKLIWHGHGTWSLHTADHKILIDPFFSGNPAADIAADAVEADTILLTHGHGDHVGAKGDGTYDIVDIAKRTQAQVVAIYETANWLSAHGIEQVTGMNLGGTLKLPFGSVQMTLALHSNSLPDGTYGGMPAGFVVEAAGRKIYFAGDTALFSDMKLIGDLVLDAAVLPIGDLYTMGIEDSIRAVKLLQPKQVVPGHYNTWPPIEQDATFWASKVRHETNATPHVLEPGQTLEIN</sequence>
<feature type="domain" description="Metallo-beta-lactamase" evidence="3">
    <location>
        <begin position="42"/>
        <end position="230"/>
    </location>
</feature>
<dbReference type="SMART" id="SM00849">
    <property type="entry name" value="Lactamase_B"/>
    <property type="match status" value="1"/>
</dbReference>
<accession>A0A518C4R6</accession>
<dbReference type="Pfam" id="PF12706">
    <property type="entry name" value="Lactamase_B_2"/>
    <property type="match status" value="1"/>
</dbReference>
<dbReference type="InterPro" id="IPR001279">
    <property type="entry name" value="Metallo-B-lactamas"/>
</dbReference>
<dbReference type="AlphaFoldDB" id="A0A518C4R6"/>
<dbReference type="EMBL" id="CP036289">
    <property type="protein sequence ID" value="QDU74196.1"/>
    <property type="molecule type" value="Genomic_DNA"/>
</dbReference>
<dbReference type="PANTHER" id="PTHR43546">
    <property type="entry name" value="UPF0173 METAL-DEPENDENT HYDROLASE MJ1163-RELATED"/>
    <property type="match status" value="1"/>
</dbReference>
<dbReference type="HAMAP" id="MF_00457">
    <property type="entry name" value="UPF0173"/>
    <property type="match status" value="1"/>
</dbReference>
<name>A0A518C4R6_9BACT</name>
<reference evidence="5" key="1">
    <citation type="submission" date="2019-02" db="EMBL/GenBank/DDBJ databases">
        <title>Deep-cultivation of Planctomycetes and their phenomic and genomic characterization uncovers novel biology.</title>
        <authorList>
            <person name="Wiegand S."/>
            <person name="Jogler M."/>
            <person name="Boedeker C."/>
            <person name="Pinto D."/>
            <person name="Vollmers J."/>
            <person name="Rivas-Marin E."/>
            <person name="Kohn T."/>
            <person name="Peeters S.H."/>
            <person name="Heuer A."/>
            <person name="Rast P."/>
            <person name="Oberbeckmann S."/>
            <person name="Bunk B."/>
            <person name="Jeske O."/>
            <person name="Meyerdierks A."/>
            <person name="Storesund J.E."/>
            <person name="Kallscheuer N."/>
            <person name="Luecker S."/>
            <person name="Lage O.M."/>
            <person name="Pohl T."/>
            <person name="Merkel B.J."/>
            <person name="Hornburger P."/>
            <person name="Mueller R.-W."/>
            <person name="Bruemmer F."/>
            <person name="Labrenz M."/>
            <person name="Spormann A.M."/>
            <person name="Op den Camp H."/>
            <person name="Overmann J."/>
            <person name="Amann R."/>
            <person name="Jetten M.S.M."/>
            <person name="Mascher T."/>
            <person name="Medema M.H."/>
            <person name="Devos D.P."/>
            <person name="Kaster A.-K."/>
            <person name="Ovreas L."/>
            <person name="Rohde M."/>
            <person name="Galperin M.Y."/>
            <person name="Jogler C."/>
        </authorList>
    </citation>
    <scope>NUCLEOTIDE SEQUENCE [LARGE SCALE GENOMIC DNA]</scope>
    <source>
        <strain evidence="5">Pan97</strain>
    </source>
</reference>
<keyword evidence="1 2" id="KW-0378">Hydrolase</keyword>
<dbReference type="KEGG" id="bvo:Pan97_12010"/>
<dbReference type="PANTHER" id="PTHR43546:SF3">
    <property type="entry name" value="UPF0173 METAL-DEPENDENT HYDROLASE MJ1163"/>
    <property type="match status" value="1"/>
</dbReference>
<dbReference type="NCBIfam" id="NF001911">
    <property type="entry name" value="PRK00685.1"/>
    <property type="match status" value="1"/>
</dbReference>
<keyword evidence="5" id="KW-1185">Reference proteome</keyword>
<dbReference type="InterPro" id="IPR050114">
    <property type="entry name" value="UPF0173_UPF0282_UlaG_hydrolase"/>
</dbReference>
<dbReference type="GO" id="GO:0016787">
    <property type="term" value="F:hydrolase activity"/>
    <property type="evidence" value="ECO:0007669"/>
    <property type="project" value="UniProtKB-UniRule"/>
</dbReference>
<gene>
    <name evidence="4" type="ORF">Pan97_12010</name>
</gene>
<evidence type="ECO:0000313" key="5">
    <source>
        <dbReference type="Proteomes" id="UP000318626"/>
    </source>
</evidence>
<evidence type="ECO:0000313" key="4">
    <source>
        <dbReference type="EMBL" id="QDU74196.1"/>
    </source>
</evidence>
<comment type="similarity">
    <text evidence="2">Belongs to the UPF0173 family.</text>
</comment>
<dbReference type="SUPFAM" id="SSF56281">
    <property type="entry name" value="Metallo-hydrolase/oxidoreductase"/>
    <property type="match status" value="1"/>
</dbReference>
<evidence type="ECO:0000256" key="1">
    <source>
        <dbReference type="ARBA" id="ARBA00022801"/>
    </source>
</evidence>
<protein>
    <recommendedName>
        <fullName evidence="2">UPF0173 metal-dependent hydrolase Pan97_12010</fullName>
    </recommendedName>
</protein>
<evidence type="ECO:0000259" key="3">
    <source>
        <dbReference type="SMART" id="SM00849"/>
    </source>
</evidence>
<proteinExistence type="inferred from homology"/>
<dbReference type="Proteomes" id="UP000318626">
    <property type="component" value="Chromosome"/>
</dbReference>
<evidence type="ECO:0000256" key="2">
    <source>
        <dbReference type="HAMAP-Rule" id="MF_00457"/>
    </source>
</evidence>